<comment type="caution">
    <text evidence="1">The sequence shown here is derived from an EMBL/GenBank/DDBJ whole genome shotgun (WGS) entry which is preliminary data.</text>
</comment>
<accession>A0A2P4XET7</accession>
<organism evidence="1 2">
    <name type="scientific">Phytophthora palmivora</name>
    <dbReference type="NCBI Taxonomy" id="4796"/>
    <lineage>
        <taxon>Eukaryota</taxon>
        <taxon>Sar</taxon>
        <taxon>Stramenopiles</taxon>
        <taxon>Oomycota</taxon>
        <taxon>Peronosporomycetes</taxon>
        <taxon>Peronosporales</taxon>
        <taxon>Peronosporaceae</taxon>
        <taxon>Phytophthora</taxon>
    </lineage>
</organism>
<proteinExistence type="predicted"/>
<keyword evidence="1" id="KW-0645">Protease</keyword>
<sequence length="128" mass="14071">MDQGVPDSMLRSSLEPSRMSLGCANRYSESICSTSLTTPPISHEITLRCLQLPLVSIGDCNPNTHNHPNFSERVSNLITLIVDMERPSSYQSVKLAADAADSDFKAGKMATVIGWELMRRKVGISRMS</sequence>
<dbReference type="Proteomes" id="UP000237271">
    <property type="component" value="Unassembled WGS sequence"/>
</dbReference>
<dbReference type="EMBL" id="NCKW01011205">
    <property type="protein sequence ID" value="POM64060.1"/>
    <property type="molecule type" value="Genomic_DNA"/>
</dbReference>
<evidence type="ECO:0000313" key="2">
    <source>
        <dbReference type="Proteomes" id="UP000237271"/>
    </source>
</evidence>
<dbReference type="GO" id="GO:0008233">
    <property type="term" value="F:peptidase activity"/>
    <property type="evidence" value="ECO:0007669"/>
    <property type="project" value="UniProtKB-KW"/>
</dbReference>
<dbReference type="GO" id="GO:0006508">
    <property type="term" value="P:proteolysis"/>
    <property type="evidence" value="ECO:0007669"/>
    <property type="project" value="UniProtKB-KW"/>
</dbReference>
<name>A0A2P4XET7_9STRA</name>
<keyword evidence="1" id="KW-0378">Hydrolase</keyword>
<keyword evidence="2" id="KW-1185">Reference proteome</keyword>
<gene>
    <name evidence="1" type="ORF">PHPALM_20466</name>
</gene>
<reference evidence="1 2" key="1">
    <citation type="journal article" date="2017" name="Genome Biol. Evol.">
        <title>Phytophthora megakarya and P. palmivora, closely related causal agents of cacao black pod rot, underwent increases in genome sizes and gene numbers by different mechanisms.</title>
        <authorList>
            <person name="Ali S.S."/>
            <person name="Shao J."/>
            <person name="Lary D.J."/>
            <person name="Kronmiller B."/>
            <person name="Shen D."/>
            <person name="Strem M.D."/>
            <person name="Amoako-Attah I."/>
            <person name="Akrofi A.Y."/>
            <person name="Begoude B.A."/>
            <person name="Ten Hoopen G.M."/>
            <person name="Coulibaly K."/>
            <person name="Kebe B.I."/>
            <person name="Melnick R.L."/>
            <person name="Guiltinan M.J."/>
            <person name="Tyler B.M."/>
            <person name="Meinhardt L.W."/>
            <person name="Bailey B.A."/>
        </authorList>
    </citation>
    <scope>NUCLEOTIDE SEQUENCE [LARGE SCALE GENOMIC DNA]</scope>
    <source>
        <strain evidence="2">sbr112.9</strain>
    </source>
</reference>
<dbReference type="AlphaFoldDB" id="A0A2P4XET7"/>
<protein>
    <submittedName>
        <fullName evidence="1">Serine protease trypsin-like protein</fullName>
    </submittedName>
</protein>
<evidence type="ECO:0000313" key="1">
    <source>
        <dbReference type="EMBL" id="POM64060.1"/>
    </source>
</evidence>